<gene>
    <name evidence="5" type="ORF">GCM10025791_30130</name>
</gene>
<evidence type="ECO:0000256" key="2">
    <source>
        <dbReference type="ARBA" id="ARBA00023125"/>
    </source>
</evidence>
<dbReference type="Pfam" id="PF01037">
    <property type="entry name" value="AsnC_trans_reg"/>
    <property type="match status" value="1"/>
</dbReference>
<dbReference type="PANTHER" id="PTHR30154:SF34">
    <property type="entry name" value="TRANSCRIPTIONAL REGULATOR AZLB"/>
    <property type="match status" value="1"/>
</dbReference>
<dbReference type="FunFam" id="1.10.10.10:FF:000186">
    <property type="entry name" value="AsnC family transcriptional regulator"/>
    <property type="match status" value="1"/>
</dbReference>
<dbReference type="SMART" id="SM00344">
    <property type="entry name" value="HTH_ASNC"/>
    <property type="match status" value="1"/>
</dbReference>
<keyword evidence="2" id="KW-0238">DNA-binding</keyword>
<name>A0AAV3U5A2_9ALTE</name>
<accession>A0AAV3U5A2</accession>
<evidence type="ECO:0000256" key="3">
    <source>
        <dbReference type="ARBA" id="ARBA00023163"/>
    </source>
</evidence>
<evidence type="ECO:0000313" key="5">
    <source>
        <dbReference type="EMBL" id="GAA4948174.1"/>
    </source>
</evidence>
<dbReference type="InterPro" id="IPR019885">
    <property type="entry name" value="Tscrpt_reg_HTH_AsnC-type_CS"/>
</dbReference>
<keyword evidence="6" id="KW-1185">Reference proteome</keyword>
<dbReference type="Pfam" id="PF13412">
    <property type="entry name" value="HTH_24"/>
    <property type="match status" value="1"/>
</dbReference>
<dbReference type="InterPro" id="IPR019888">
    <property type="entry name" value="Tscrpt_reg_AsnC-like"/>
</dbReference>
<proteinExistence type="predicted"/>
<protein>
    <submittedName>
        <fullName evidence="5">Lrp/AsnC family transcriptional regulator</fullName>
    </submittedName>
</protein>
<dbReference type="PROSITE" id="PS00519">
    <property type="entry name" value="HTH_ASNC_1"/>
    <property type="match status" value="1"/>
</dbReference>
<dbReference type="Proteomes" id="UP001409585">
    <property type="component" value="Unassembled WGS sequence"/>
</dbReference>
<dbReference type="SUPFAM" id="SSF54909">
    <property type="entry name" value="Dimeric alpha+beta barrel"/>
    <property type="match status" value="1"/>
</dbReference>
<comment type="caution">
    <text evidence="5">The sequence shown here is derived from an EMBL/GenBank/DDBJ whole genome shotgun (WGS) entry which is preliminary data.</text>
</comment>
<dbReference type="InterPro" id="IPR019887">
    <property type="entry name" value="Tscrpt_reg_AsnC/Lrp_C"/>
</dbReference>
<keyword evidence="3" id="KW-0804">Transcription</keyword>
<evidence type="ECO:0000259" key="4">
    <source>
        <dbReference type="PROSITE" id="PS50956"/>
    </source>
</evidence>
<keyword evidence="1" id="KW-0805">Transcription regulation</keyword>
<dbReference type="PROSITE" id="PS50956">
    <property type="entry name" value="HTH_ASNC_2"/>
    <property type="match status" value="1"/>
</dbReference>
<dbReference type="CDD" id="cd00090">
    <property type="entry name" value="HTH_ARSR"/>
    <property type="match status" value="1"/>
</dbReference>
<dbReference type="InterPro" id="IPR000485">
    <property type="entry name" value="AsnC-type_HTH_dom"/>
</dbReference>
<dbReference type="Gene3D" id="1.10.10.10">
    <property type="entry name" value="Winged helix-like DNA-binding domain superfamily/Winged helix DNA-binding domain"/>
    <property type="match status" value="1"/>
</dbReference>
<sequence>MVANPPFPAPHELAMKLDRTDLKILTTLQKDARITNQNLADAIALSPSSCLQRVRRLESAGIISSYHAHIELNQLCRHLTCLCTVTMKNHTQEDFREFEKLVGDIDEIVECLTVSGEFDFFLRIVCPDMQRYVEINEQLVSSVKHAININTHVVMIENKRFTGVHLKTLGLPDN</sequence>
<feature type="domain" description="HTH asnC-type" evidence="4">
    <location>
        <begin position="17"/>
        <end position="78"/>
    </location>
</feature>
<dbReference type="GO" id="GO:0043200">
    <property type="term" value="P:response to amino acid"/>
    <property type="evidence" value="ECO:0007669"/>
    <property type="project" value="TreeGrafter"/>
</dbReference>
<dbReference type="GO" id="GO:0005829">
    <property type="term" value="C:cytosol"/>
    <property type="evidence" value="ECO:0007669"/>
    <property type="project" value="TreeGrafter"/>
</dbReference>
<dbReference type="InterPro" id="IPR036390">
    <property type="entry name" value="WH_DNA-bd_sf"/>
</dbReference>
<dbReference type="EMBL" id="BAABLX010000027">
    <property type="protein sequence ID" value="GAA4948174.1"/>
    <property type="molecule type" value="Genomic_DNA"/>
</dbReference>
<dbReference type="PRINTS" id="PR00033">
    <property type="entry name" value="HTHASNC"/>
</dbReference>
<dbReference type="Gene3D" id="3.30.70.920">
    <property type="match status" value="1"/>
</dbReference>
<evidence type="ECO:0000313" key="6">
    <source>
        <dbReference type="Proteomes" id="UP001409585"/>
    </source>
</evidence>
<evidence type="ECO:0000256" key="1">
    <source>
        <dbReference type="ARBA" id="ARBA00023015"/>
    </source>
</evidence>
<dbReference type="GO" id="GO:0006355">
    <property type="term" value="P:regulation of DNA-templated transcription"/>
    <property type="evidence" value="ECO:0007669"/>
    <property type="project" value="UniProtKB-ARBA"/>
</dbReference>
<dbReference type="SUPFAM" id="SSF46785">
    <property type="entry name" value="Winged helix' DNA-binding domain"/>
    <property type="match status" value="1"/>
</dbReference>
<organism evidence="5 6">
    <name type="scientific">Halioxenophilus aromaticivorans</name>
    <dbReference type="NCBI Taxonomy" id="1306992"/>
    <lineage>
        <taxon>Bacteria</taxon>
        <taxon>Pseudomonadati</taxon>
        <taxon>Pseudomonadota</taxon>
        <taxon>Gammaproteobacteria</taxon>
        <taxon>Alteromonadales</taxon>
        <taxon>Alteromonadaceae</taxon>
        <taxon>Halioxenophilus</taxon>
    </lineage>
</organism>
<dbReference type="InterPro" id="IPR011008">
    <property type="entry name" value="Dimeric_a/b-barrel"/>
</dbReference>
<dbReference type="InterPro" id="IPR036388">
    <property type="entry name" value="WH-like_DNA-bd_sf"/>
</dbReference>
<reference evidence="6" key="1">
    <citation type="journal article" date="2019" name="Int. J. Syst. Evol. Microbiol.">
        <title>The Global Catalogue of Microorganisms (GCM) 10K type strain sequencing project: providing services to taxonomists for standard genome sequencing and annotation.</title>
        <authorList>
            <consortium name="The Broad Institute Genomics Platform"/>
            <consortium name="The Broad Institute Genome Sequencing Center for Infectious Disease"/>
            <person name="Wu L."/>
            <person name="Ma J."/>
        </authorList>
    </citation>
    <scope>NUCLEOTIDE SEQUENCE [LARGE SCALE GENOMIC DNA]</scope>
    <source>
        <strain evidence="6">JCM 19134</strain>
    </source>
</reference>
<dbReference type="InterPro" id="IPR011991">
    <property type="entry name" value="ArsR-like_HTH"/>
</dbReference>
<dbReference type="PANTHER" id="PTHR30154">
    <property type="entry name" value="LEUCINE-RESPONSIVE REGULATORY PROTEIN"/>
    <property type="match status" value="1"/>
</dbReference>
<dbReference type="GO" id="GO:0043565">
    <property type="term" value="F:sequence-specific DNA binding"/>
    <property type="evidence" value="ECO:0007669"/>
    <property type="project" value="InterPro"/>
</dbReference>
<dbReference type="AlphaFoldDB" id="A0AAV3U5A2"/>